<reference evidence="1" key="1">
    <citation type="submission" date="2020-09" db="EMBL/GenBank/DDBJ databases">
        <title>Draft Genome Sequence of Paenibacillus sp. WST5.</title>
        <authorList>
            <person name="Bao Z."/>
        </authorList>
    </citation>
    <scope>NUCLEOTIDE SEQUENCE</scope>
    <source>
        <strain evidence="1">WST5</strain>
    </source>
</reference>
<organism evidence="1 2">
    <name type="scientific">Paenibacillus sedimenti</name>
    <dbReference type="NCBI Taxonomy" id="2770274"/>
    <lineage>
        <taxon>Bacteria</taxon>
        <taxon>Bacillati</taxon>
        <taxon>Bacillota</taxon>
        <taxon>Bacilli</taxon>
        <taxon>Bacillales</taxon>
        <taxon>Paenibacillaceae</taxon>
        <taxon>Paenibacillus</taxon>
    </lineage>
</organism>
<dbReference type="RefSeq" id="WP_188172603.1">
    <property type="nucleotide sequence ID" value="NZ_JACVVD010000001.1"/>
</dbReference>
<gene>
    <name evidence="1" type="ORF">ICC18_01475</name>
</gene>
<dbReference type="Proteomes" id="UP000650466">
    <property type="component" value="Unassembled WGS sequence"/>
</dbReference>
<keyword evidence="2" id="KW-1185">Reference proteome</keyword>
<evidence type="ECO:0000313" key="2">
    <source>
        <dbReference type="Proteomes" id="UP000650466"/>
    </source>
</evidence>
<dbReference type="AlphaFoldDB" id="A0A926QHZ5"/>
<comment type="caution">
    <text evidence="1">The sequence shown here is derived from an EMBL/GenBank/DDBJ whole genome shotgun (WGS) entry which is preliminary data.</text>
</comment>
<evidence type="ECO:0000313" key="1">
    <source>
        <dbReference type="EMBL" id="MBD0378792.1"/>
    </source>
</evidence>
<protein>
    <submittedName>
        <fullName evidence="1">Uncharacterized protein</fullName>
    </submittedName>
</protein>
<sequence length="70" mass="7673">MNSGCNKGRKSVQRSLRDERRVRGWSGGALGGDDSAALQVSLEGELWTEFEAETVGRTLTGRKYGAIFPR</sequence>
<name>A0A926QHZ5_9BACL</name>
<dbReference type="EMBL" id="JACVVD010000001">
    <property type="protein sequence ID" value="MBD0378792.1"/>
    <property type="molecule type" value="Genomic_DNA"/>
</dbReference>
<accession>A0A926QHZ5</accession>
<proteinExistence type="predicted"/>